<reference evidence="1 2" key="1">
    <citation type="journal article" date="2024" name="Proc. Natl. Acad. Sci. U.S.A.">
        <title>The evolutionary genomics of adaptation to stress in wild rhizobium bacteria.</title>
        <authorList>
            <person name="Kehlet-Delgado H."/>
            <person name="Montoya A.P."/>
            <person name="Jensen K.T."/>
            <person name="Wendlandt C.E."/>
            <person name="Dexheimer C."/>
            <person name="Roberts M."/>
            <person name="Torres Martinez L."/>
            <person name="Friesen M.L."/>
            <person name="Griffitts J.S."/>
            <person name="Porter S.S."/>
        </authorList>
    </citation>
    <scope>NUCLEOTIDE SEQUENCE [LARGE SCALE GENOMIC DNA]</scope>
    <source>
        <strain evidence="1 2">M0468</strain>
    </source>
</reference>
<sequence>MATLHYASGGSAAEVAGAGFNLADVQYLSQVNELPSGMKGLVYLSAHDGVTSSFIEKVTPFLNNSKVFGFFLMDEPDPTGRWGTYASAANLKAESDWIHSHFPGAKTFITMMNMGSSTNPDFSNTYNPANTGIDYYGLDPYPVRTGISSVDYNMIDRAVAAAVKSGIPADKIVPVYQTFGGGGWQTDTGGKHVMPTSTQMQTMIDHWAKLVPSPAFDYAYAWGSQNGDTALENSPELQAVFRQHNVASPSPSTPPPSSEPTTPTPTTPSVPDPTQSTHHIFHGGPGADVFHSTSGNDVYYVNNAHDKVMEASGGGFDKVVASVSYALSAGSHAEQLSTDKTGGTHAINLTGNEFDQAINGNYGANKIDGRGGADTMKGYGGNDTYFVDNVHDKVVEQLGNGKDAVFASVSYALSAGSSVEKLATTQASGTGQINLTGNEFGQTIQGNAGANKINGGGGSDTLTGFGGKDVFVFNTALGSGNVDKITDFKVSQDKIQLDHSVFTGLQQGALSAANFHIGKGAHDGSDHVIYNSSTGALSFDSDGIGGHAQTQFATVAPHLSLGASSFFVV</sequence>
<proteinExistence type="predicted"/>
<dbReference type="Proteomes" id="UP001480082">
    <property type="component" value="Unassembled WGS sequence"/>
</dbReference>
<keyword evidence="2" id="KW-1185">Reference proteome</keyword>
<organism evidence="1 2">
    <name type="scientific">Mesorhizobium australicum</name>
    <dbReference type="NCBI Taxonomy" id="536018"/>
    <lineage>
        <taxon>Bacteria</taxon>
        <taxon>Pseudomonadati</taxon>
        <taxon>Pseudomonadota</taxon>
        <taxon>Alphaproteobacteria</taxon>
        <taxon>Hyphomicrobiales</taxon>
        <taxon>Phyllobacteriaceae</taxon>
        <taxon>Mesorhizobium</taxon>
    </lineage>
</organism>
<dbReference type="EMBL" id="JAMYRI010000001">
    <property type="protein sequence ID" value="MER9282907.1"/>
    <property type="molecule type" value="Genomic_DNA"/>
</dbReference>
<gene>
    <name evidence="1" type="ORF">NKI81_02870</name>
</gene>
<evidence type="ECO:0000313" key="2">
    <source>
        <dbReference type="Proteomes" id="UP001480082"/>
    </source>
</evidence>
<name>A0ACC6ST87_9HYPH</name>
<accession>A0ACC6ST87</accession>
<evidence type="ECO:0000313" key="1">
    <source>
        <dbReference type="EMBL" id="MER9282907.1"/>
    </source>
</evidence>
<protein>
    <submittedName>
        <fullName evidence="1">Calcium-binding protein</fullName>
    </submittedName>
</protein>
<comment type="caution">
    <text evidence="1">The sequence shown here is derived from an EMBL/GenBank/DDBJ whole genome shotgun (WGS) entry which is preliminary data.</text>
</comment>